<dbReference type="AlphaFoldDB" id="A0A2P2QUY0"/>
<proteinExistence type="predicted"/>
<organism evidence="1">
    <name type="scientific">Rhizophora mucronata</name>
    <name type="common">Asiatic mangrove</name>
    <dbReference type="NCBI Taxonomy" id="61149"/>
    <lineage>
        <taxon>Eukaryota</taxon>
        <taxon>Viridiplantae</taxon>
        <taxon>Streptophyta</taxon>
        <taxon>Embryophyta</taxon>
        <taxon>Tracheophyta</taxon>
        <taxon>Spermatophyta</taxon>
        <taxon>Magnoliopsida</taxon>
        <taxon>eudicotyledons</taxon>
        <taxon>Gunneridae</taxon>
        <taxon>Pentapetalae</taxon>
        <taxon>rosids</taxon>
        <taxon>fabids</taxon>
        <taxon>Malpighiales</taxon>
        <taxon>Rhizophoraceae</taxon>
        <taxon>Rhizophora</taxon>
    </lineage>
</organism>
<sequence length="47" mass="5539">MRFKLTHGLIPITNDWSKKTIRFNLCQLVGTLASRRTPMTRSKIFIF</sequence>
<evidence type="ECO:0000313" key="1">
    <source>
        <dbReference type="EMBL" id="MBX70684.1"/>
    </source>
</evidence>
<dbReference type="EMBL" id="GGEC01090200">
    <property type="protein sequence ID" value="MBX70684.1"/>
    <property type="molecule type" value="Transcribed_RNA"/>
</dbReference>
<name>A0A2P2QUY0_RHIMU</name>
<accession>A0A2P2QUY0</accession>
<protein>
    <submittedName>
        <fullName evidence="1">Uncharacterized protein</fullName>
    </submittedName>
</protein>
<reference evidence="1" key="1">
    <citation type="submission" date="2018-02" db="EMBL/GenBank/DDBJ databases">
        <title>Rhizophora mucronata_Transcriptome.</title>
        <authorList>
            <person name="Meera S.P."/>
            <person name="Sreeshan A."/>
            <person name="Augustine A."/>
        </authorList>
    </citation>
    <scope>NUCLEOTIDE SEQUENCE</scope>
    <source>
        <tissue evidence="1">Leaf</tissue>
    </source>
</reference>